<keyword evidence="1" id="KW-0732">Signal</keyword>
<sequence>MKKVTTSLIGLALTALMAVPAAQAAGCMRYSGYVYITASCVSSSHPNPDNVCLREKDEPQEVFRFVSNVIYDDASNSRFPAKSFFDELQIQHNVTKNGSASFCYESYDEAEDARRKDLAGYRRNDWQIRTVHLRDH</sequence>
<accession>A0ABW1S9F9</accession>
<dbReference type="EMBL" id="JBHSSW010000009">
    <property type="protein sequence ID" value="MFC6198148.1"/>
    <property type="molecule type" value="Genomic_DNA"/>
</dbReference>
<keyword evidence="3" id="KW-1185">Reference proteome</keyword>
<evidence type="ECO:0000313" key="3">
    <source>
        <dbReference type="Proteomes" id="UP001596303"/>
    </source>
</evidence>
<feature type="chain" id="PRO_5046714364" evidence="1">
    <location>
        <begin position="25"/>
        <end position="136"/>
    </location>
</feature>
<dbReference type="Proteomes" id="UP001596303">
    <property type="component" value="Unassembled WGS sequence"/>
</dbReference>
<name>A0ABW1S9F9_9PROT</name>
<proteinExistence type="predicted"/>
<protein>
    <submittedName>
        <fullName evidence="2">Uncharacterized protein</fullName>
    </submittedName>
</protein>
<feature type="signal peptide" evidence="1">
    <location>
        <begin position="1"/>
        <end position="24"/>
    </location>
</feature>
<comment type="caution">
    <text evidence="2">The sequence shown here is derived from an EMBL/GenBank/DDBJ whole genome shotgun (WGS) entry which is preliminary data.</text>
</comment>
<reference evidence="3" key="1">
    <citation type="journal article" date="2019" name="Int. J. Syst. Evol. Microbiol.">
        <title>The Global Catalogue of Microorganisms (GCM) 10K type strain sequencing project: providing services to taxonomists for standard genome sequencing and annotation.</title>
        <authorList>
            <consortium name="The Broad Institute Genomics Platform"/>
            <consortium name="The Broad Institute Genome Sequencing Center for Infectious Disease"/>
            <person name="Wu L."/>
            <person name="Ma J."/>
        </authorList>
    </citation>
    <scope>NUCLEOTIDE SEQUENCE [LARGE SCALE GENOMIC DNA]</scope>
    <source>
        <strain evidence="3">CGMCC-1.15741</strain>
    </source>
</reference>
<evidence type="ECO:0000256" key="1">
    <source>
        <dbReference type="SAM" id="SignalP"/>
    </source>
</evidence>
<gene>
    <name evidence="2" type="ORF">ACFQDM_08665</name>
</gene>
<dbReference type="RefSeq" id="WP_377378120.1">
    <property type="nucleotide sequence ID" value="NZ_JBHSSW010000009.1"/>
</dbReference>
<organism evidence="2 3">
    <name type="scientific">Ponticaulis profundi</name>
    <dbReference type="NCBI Taxonomy" id="2665222"/>
    <lineage>
        <taxon>Bacteria</taxon>
        <taxon>Pseudomonadati</taxon>
        <taxon>Pseudomonadota</taxon>
        <taxon>Alphaproteobacteria</taxon>
        <taxon>Hyphomonadales</taxon>
        <taxon>Hyphomonadaceae</taxon>
        <taxon>Ponticaulis</taxon>
    </lineage>
</organism>
<evidence type="ECO:0000313" key="2">
    <source>
        <dbReference type="EMBL" id="MFC6198148.1"/>
    </source>
</evidence>